<dbReference type="EMBL" id="CYXX01000029">
    <property type="protein sequence ID" value="CUN26692.1"/>
    <property type="molecule type" value="Genomic_DNA"/>
</dbReference>
<dbReference type="PANTHER" id="PTHR23073">
    <property type="entry name" value="26S PROTEASOME REGULATORY SUBUNIT"/>
    <property type="match status" value="1"/>
</dbReference>
<accession>A0A173VH19</accession>
<dbReference type="Proteomes" id="UP000095453">
    <property type="component" value="Unassembled WGS sequence"/>
</dbReference>
<dbReference type="GO" id="GO:0005524">
    <property type="term" value="F:ATP binding"/>
    <property type="evidence" value="ECO:0007669"/>
    <property type="project" value="UniProtKB-KW"/>
</dbReference>
<dbReference type="GO" id="GO:0006508">
    <property type="term" value="P:proteolysis"/>
    <property type="evidence" value="ECO:0007669"/>
    <property type="project" value="UniProtKB-KW"/>
</dbReference>
<evidence type="ECO:0000259" key="4">
    <source>
        <dbReference type="SMART" id="SM00382"/>
    </source>
</evidence>
<organism evidence="5 6">
    <name type="scientific">Roseburia inulinivorans</name>
    <dbReference type="NCBI Taxonomy" id="360807"/>
    <lineage>
        <taxon>Bacteria</taxon>
        <taxon>Bacillati</taxon>
        <taxon>Bacillota</taxon>
        <taxon>Clostridia</taxon>
        <taxon>Lachnospirales</taxon>
        <taxon>Lachnospiraceae</taxon>
        <taxon>Roseburia</taxon>
    </lineage>
</organism>
<dbReference type="InterPro" id="IPR003959">
    <property type="entry name" value="ATPase_AAA_core"/>
</dbReference>
<dbReference type="Gene3D" id="3.40.50.300">
    <property type="entry name" value="P-loop containing nucleotide triphosphate hydrolases"/>
    <property type="match status" value="1"/>
</dbReference>
<gene>
    <name evidence="5" type="primary">ftsH_2</name>
    <name evidence="5" type="ORF">ERS852444_02969</name>
</gene>
<protein>
    <submittedName>
        <fullName evidence="5">ATP-dependent zinc metalloprotease FtsH</fullName>
        <ecNumber evidence="5">3.4.24.-</ecNumber>
    </submittedName>
</protein>
<dbReference type="SUPFAM" id="SSF52540">
    <property type="entry name" value="P-loop containing nucleoside triphosphate hydrolases"/>
    <property type="match status" value="1"/>
</dbReference>
<dbReference type="GO" id="GO:0008237">
    <property type="term" value="F:metallopeptidase activity"/>
    <property type="evidence" value="ECO:0007669"/>
    <property type="project" value="UniProtKB-KW"/>
</dbReference>
<keyword evidence="5" id="KW-0645">Protease</keyword>
<comment type="similarity">
    <text evidence="1">Belongs to the AAA ATPase family.</text>
</comment>
<feature type="domain" description="AAA+ ATPase" evidence="4">
    <location>
        <begin position="125"/>
        <end position="257"/>
    </location>
</feature>
<dbReference type="Pfam" id="PF00004">
    <property type="entry name" value="AAA"/>
    <property type="match status" value="1"/>
</dbReference>
<keyword evidence="3" id="KW-0067">ATP-binding</keyword>
<proteinExistence type="inferred from homology"/>
<dbReference type="AlphaFoldDB" id="A0A173VH19"/>
<name>A0A173VH19_9FIRM</name>
<evidence type="ECO:0000256" key="3">
    <source>
        <dbReference type="ARBA" id="ARBA00022840"/>
    </source>
</evidence>
<keyword evidence="5" id="KW-0482">Metalloprotease</keyword>
<keyword evidence="2" id="KW-0547">Nucleotide-binding</keyword>
<dbReference type="InterPro" id="IPR003593">
    <property type="entry name" value="AAA+_ATPase"/>
</dbReference>
<keyword evidence="5" id="KW-0378">Hydrolase</keyword>
<dbReference type="GO" id="GO:0016887">
    <property type="term" value="F:ATP hydrolysis activity"/>
    <property type="evidence" value="ECO:0007669"/>
    <property type="project" value="InterPro"/>
</dbReference>
<dbReference type="CDD" id="cd19481">
    <property type="entry name" value="RecA-like_protease"/>
    <property type="match status" value="1"/>
</dbReference>
<evidence type="ECO:0000256" key="1">
    <source>
        <dbReference type="ARBA" id="ARBA00006914"/>
    </source>
</evidence>
<dbReference type="SMART" id="SM00382">
    <property type="entry name" value="AAA"/>
    <property type="match status" value="1"/>
</dbReference>
<evidence type="ECO:0000313" key="5">
    <source>
        <dbReference type="EMBL" id="CUN26692.1"/>
    </source>
</evidence>
<dbReference type="Gene3D" id="1.10.8.60">
    <property type="match status" value="1"/>
</dbReference>
<sequence length="337" mass="38304">MTTGELLVALFEAYRNNDDSAFMKAGMTLIEEEKAKNHYVLANKLKKTLSSVPDVNYNKSSFTNKLNRVMDLPKDKDDGTELVKIIYPQKNFNDIVLPEEIKKQLDNVIVEYEKKEILKAYGLVPKKKLLFCGPPGCGKTICAEAVANALDLPILYVCFDGLISSYLGETSSNIRKVFDYASKNNWVLFFDEFDAIGKSRDTVEEHSELKRVVNSFLQILDGFTCDSVVIAATNHEKAIDTALWRRFDEIVIFEKPNYEQIILLIKKKLRAFQVECLDVQKFAKELQGCSYADIERVCLASIKNCIINGNRPITNEVFAENVQMELKRANLIQKIGE</sequence>
<dbReference type="InterPro" id="IPR027417">
    <property type="entry name" value="P-loop_NTPase"/>
</dbReference>
<reference evidence="5 6" key="1">
    <citation type="submission" date="2015-09" db="EMBL/GenBank/DDBJ databases">
        <authorList>
            <consortium name="Pathogen Informatics"/>
        </authorList>
    </citation>
    <scope>NUCLEOTIDE SEQUENCE [LARGE SCALE GENOMIC DNA]</scope>
    <source>
        <strain evidence="5 6">2789STDY5608887</strain>
    </source>
</reference>
<dbReference type="InterPro" id="IPR050221">
    <property type="entry name" value="26S_Proteasome_ATPase"/>
</dbReference>
<dbReference type="EC" id="3.4.24.-" evidence="5"/>
<evidence type="ECO:0000256" key="2">
    <source>
        <dbReference type="ARBA" id="ARBA00022741"/>
    </source>
</evidence>
<evidence type="ECO:0000313" key="6">
    <source>
        <dbReference type="Proteomes" id="UP000095453"/>
    </source>
</evidence>
<dbReference type="RefSeq" id="WP_055171214.1">
    <property type="nucleotide sequence ID" value="NZ_CYXX01000029.1"/>
</dbReference>